<evidence type="ECO:0000313" key="2">
    <source>
        <dbReference type="EMBL" id="KAF3171718.1"/>
    </source>
</evidence>
<accession>A0A7C8PB10</accession>
<dbReference type="Proteomes" id="UP000483672">
    <property type="component" value="Unassembled WGS sequence"/>
</dbReference>
<dbReference type="EMBL" id="WIPF01000003">
    <property type="protein sequence ID" value="KAF3231651.1"/>
    <property type="molecule type" value="Genomic_DNA"/>
</dbReference>
<feature type="region of interest" description="Disordered" evidence="1">
    <location>
        <begin position="41"/>
        <end position="61"/>
    </location>
</feature>
<sequence length="61" mass="7027">MQGQKLLEDSGVFGSLQEDSHSQWPIDDTRLHLKARKDEIEEFDSAHEVGSVTQEEKREKT</sequence>
<reference evidence="4 5" key="1">
    <citation type="submission" date="2019-06" db="EMBL/GenBank/DDBJ databases">
        <authorList>
            <person name="Palmer J.M."/>
        </authorList>
    </citation>
    <scope>NUCLEOTIDE SEQUENCE [LARGE SCALE GENOMIC DNA]</scope>
    <source>
        <strain evidence="3 5">TWF191</strain>
        <strain evidence="2 4">TWF788</strain>
    </source>
</reference>
<gene>
    <name evidence="3" type="ORF">TWF191_005714</name>
    <name evidence="2" type="ORF">TWF788_009625</name>
</gene>
<name>A0A7C8PB10_ORBOL</name>
<dbReference type="AlphaFoldDB" id="A0A7C8PB10"/>
<evidence type="ECO:0000313" key="3">
    <source>
        <dbReference type="EMBL" id="KAF3231651.1"/>
    </source>
</evidence>
<dbReference type="Proteomes" id="UP000479691">
    <property type="component" value="Unassembled WGS sequence"/>
</dbReference>
<evidence type="ECO:0000256" key="1">
    <source>
        <dbReference type="SAM" id="MobiDB-lite"/>
    </source>
</evidence>
<dbReference type="EMBL" id="JAABOE010000068">
    <property type="protein sequence ID" value="KAF3171718.1"/>
    <property type="molecule type" value="Genomic_DNA"/>
</dbReference>
<proteinExistence type="predicted"/>
<protein>
    <submittedName>
        <fullName evidence="2">Uncharacterized protein</fullName>
    </submittedName>
</protein>
<evidence type="ECO:0000313" key="5">
    <source>
        <dbReference type="Proteomes" id="UP000483672"/>
    </source>
</evidence>
<organism evidence="2 4">
    <name type="scientific">Orbilia oligospora</name>
    <name type="common">Nematode-trapping fungus</name>
    <name type="synonym">Arthrobotrys oligospora</name>
    <dbReference type="NCBI Taxonomy" id="2813651"/>
    <lineage>
        <taxon>Eukaryota</taxon>
        <taxon>Fungi</taxon>
        <taxon>Dikarya</taxon>
        <taxon>Ascomycota</taxon>
        <taxon>Pezizomycotina</taxon>
        <taxon>Orbiliomycetes</taxon>
        <taxon>Orbiliales</taxon>
        <taxon>Orbiliaceae</taxon>
        <taxon>Orbilia</taxon>
    </lineage>
</organism>
<comment type="caution">
    <text evidence="2">The sequence shown here is derived from an EMBL/GenBank/DDBJ whole genome shotgun (WGS) entry which is preliminary data.</text>
</comment>
<evidence type="ECO:0000313" key="4">
    <source>
        <dbReference type="Proteomes" id="UP000479691"/>
    </source>
</evidence>
<feature type="region of interest" description="Disordered" evidence="1">
    <location>
        <begin position="1"/>
        <end position="29"/>
    </location>
</feature>